<reference evidence="2" key="3">
    <citation type="journal article" date="2017" name="Nature">
        <title>Genome sequence of the progenitor of the wheat D genome Aegilops tauschii.</title>
        <authorList>
            <person name="Luo M.C."/>
            <person name="Gu Y.Q."/>
            <person name="Puiu D."/>
            <person name="Wang H."/>
            <person name="Twardziok S.O."/>
            <person name="Deal K.R."/>
            <person name="Huo N."/>
            <person name="Zhu T."/>
            <person name="Wang L."/>
            <person name="Wang Y."/>
            <person name="McGuire P.E."/>
            <person name="Liu S."/>
            <person name="Long H."/>
            <person name="Ramasamy R.K."/>
            <person name="Rodriguez J.C."/>
            <person name="Van S.L."/>
            <person name="Yuan L."/>
            <person name="Wang Z."/>
            <person name="Xia Z."/>
            <person name="Xiao L."/>
            <person name="Anderson O.D."/>
            <person name="Ouyang S."/>
            <person name="Liang Y."/>
            <person name="Zimin A.V."/>
            <person name="Pertea G."/>
            <person name="Qi P."/>
            <person name="Bennetzen J.L."/>
            <person name="Dai X."/>
            <person name="Dawson M.W."/>
            <person name="Muller H.G."/>
            <person name="Kugler K."/>
            <person name="Rivarola-Duarte L."/>
            <person name="Spannagl M."/>
            <person name="Mayer K.F.X."/>
            <person name="Lu F.H."/>
            <person name="Bevan M.W."/>
            <person name="Leroy P."/>
            <person name="Li P."/>
            <person name="You F.M."/>
            <person name="Sun Q."/>
            <person name="Liu Z."/>
            <person name="Lyons E."/>
            <person name="Wicker T."/>
            <person name="Salzberg S.L."/>
            <person name="Devos K.M."/>
            <person name="Dvorak J."/>
        </authorList>
    </citation>
    <scope>NUCLEOTIDE SEQUENCE [LARGE SCALE GENOMIC DNA]</scope>
    <source>
        <strain evidence="2">cv. AL8/78</strain>
    </source>
</reference>
<accession>A0A453K4B2</accession>
<dbReference type="Proteomes" id="UP000015105">
    <property type="component" value="Chromosome 5D"/>
</dbReference>
<dbReference type="AlphaFoldDB" id="A0A453K4B2"/>
<dbReference type="EnsemblPlants" id="AET5Gv20285000.8">
    <property type="protein sequence ID" value="AET5Gv20285000.8"/>
    <property type="gene ID" value="AET5Gv20285000"/>
</dbReference>
<evidence type="ECO:0000313" key="3">
    <source>
        <dbReference type="Proteomes" id="UP000015105"/>
    </source>
</evidence>
<reference evidence="2" key="4">
    <citation type="submission" date="2019-03" db="UniProtKB">
        <authorList>
            <consortium name="EnsemblPlants"/>
        </authorList>
    </citation>
    <scope>IDENTIFICATION</scope>
</reference>
<dbReference type="Gramene" id="AET5Gv20285000.8">
    <property type="protein sequence ID" value="AET5Gv20285000.8"/>
    <property type="gene ID" value="AET5Gv20285000"/>
</dbReference>
<reference evidence="2" key="5">
    <citation type="journal article" date="2021" name="G3 (Bethesda)">
        <title>Aegilops tauschii genome assembly Aet v5.0 features greater sequence contiguity and improved annotation.</title>
        <authorList>
            <person name="Wang L."/>
            <person name="Zhu T."/>
            <person name="Rodriguez J.C."/>
            <person name="Deal K.R."/>
            <person name="Dubcovsky J."/>
            <person name="McGuire P.E."/>
            <person name="Lux T."/>
            <person name="Spannagl M."/>
            <person name="Mayer K.F.X."/>
            <person name="Baldrich P."/>
            <person name="Meyers B.C."/>
            <person name="Huo N."/>
            <person name="Gu Y.Q."/>
            <person name="Zhou H."/>
            <person name="Devos K.M."/>
            <person name="Bennetzen J.L."/>
            <person name="Unver T."/>
            <person name="Budak H."/>
            <person name="Gulick P.J."/>
            <person name="Galiba G."/>
            <person name="Kalapos B."/>
            <person name="Nelson D.R."/>
            <person name="Li P."/>
            <person name="You F.M."/>
            <person name="Luo M.C."/>
            <person name="Dvorak J."/>
        </authorList>
    </citation>
    <scope>NUCLEOTIDE SEQUENCE [LARGE SCALE GENOMIC DNA]</scope>
    <source>
        <strain evidence="2">cv. AL8/78</strain>
    </source>
</reference>
<proteinExistence type="predicted"/>
<feature type="compositionally biased region" description="Basic residues" evidence="1">
    <location>
        <begin position="97"/>
        <end position="120"/>
    </location>
</feature>
<organism evidence="2 3">
    <name type="scientific">Aegilops tauschii subsp. strangulata</name>
    <name type="common">Goatgrass</name>
    <dbReference type="NCBI Taxonomy" id="200361"/>
    <lineage>
        <taxon>Eukaryota</taxon>
        <taxon>Viridiplantae</taxon>
        <taxon>Streptophyta</taxon>
        <taxon>Embryophyta</taxon>
        <taxon>Tracheophyta</taxon>
        <taxon>Spermatophyta</taxon>
        <taxon>Magnoliopsida</taxon>
        <taxon>Liliopsida</taxon>
        <taxon>Poales</taxon>
        <taxon>Poaceae</taxon>
        <taxon>BOP clade</taxon>
        <taxon>Pooideae</taxon>
        <taxon>Triticodae</taxon>
        <taxon>Triticeae</taxon>
        <taxon>Triticinae</taxon>
        <taxon>Aegilops</taxon>
    </lineage>
</organism>
<name>A0A453K4B2_AEGTS</name>
<protein>
    <submittedName>
        <fullName evidence="2">Uncharacterized protein</fullName>
    </submittedName>
</protein>
<evidence type="ECO:0000313" key="2">
    <source>
        <dbReference type="EnsemblPlants" id="AET5Gv20285000.8"/>
    </source>
</evidence>
<feature type="region of interest" description="Disordered" evidence="1">
    <location>
        <begin position="88"/>
        <end position="120"/>
    </location>
</feature>
<evidence type="ECO:0000256" key="1">
    <source>
        <dbReference type="SAM" id="MobiDB-lite"/>
    </source>
</evidence>
<sequence length="183" mass="20009">EKRDARTRFPFLFPILPPLCWTTPPPPPTFSSFSEDEGRKNIASGGCTVVPSTRPAVATGLCAAPSYFSSTRATVDGAALSDAYRASSRGCTGAPIRQRRSRRPLLPRHGPAHRRRGPARRRLHCSELLRPTAAGAMEVHPPTLAPLPLSFHVPHCSSELSSNLHERLLKLIWATTCARPLTF</sequence>
<keyword evidence="3" id="KW-1185">Reference proteome</keyword>
<reference evidence="3" key="1">
    <citation type="journal article" date="2014" name="Science">
        <title>Ancient hybridizations among the ancestral genomes of bread wheat.</title>
        <authorList>
            <consortium name="International Wheat Genome Sequencing Consortium,"/>
            <person name="Marcussen T."/>
            <person name="Sandve S.R."/>
            <person name="Heier L."/>
            <person name="Spannagl M."/>
            <person name="Pfeifer M."/>
            <person name="Jakobsen K.S."/>
            <person name="Wulff B.B."/>
            <person name="Steuernagel B."/>
            <person name="Mayer K.F."/>
            <person name="Olsen O.A."/>
        </authorList>
    </citation>
    <scope>NUCLEOTIDE SEQUENCE [LARGE SCALE GENOMIC DNA]</scope>
    <source>
        <strain evidence="3">cv. AL8/78</strain>
    </source>
</reference>
<reference evidence="3" key="2">
    <citation type="journal article" date="2017" name="Nat. Plants">
        <title>The Aegilops tauschii genome reveals multiple impacts of transposons.</title>
        <authorList>
            <person name="Zhao G."/>
            <person name="Zou C."/>
            <person name="Li K."/>
            <person name="Wang K."/>
            <person name="Li T."/>
            <person name="Gao L."/>
            <person name="Zhang X."/>
            <person name="Wang H."/>
            <person name="Yang Z."/>
            <person name="Liu X."/>
            <person name="Jiang W."/>
            <person name="Mao L."/>
            <person name="Kong X."/>
            <person name="Jiao Y."/>
            <person name="Jia J."/>
        </authorList>
    </citation>
    <scope>NUCLEOTIDE SEQUENCE [LARGE SCALE GENOMIC DNA]</scope>
    <source>
        <strain evidence="3">cv. AL8/78</strain>
    </source>
</reference>